<dbReference type="SUPFAM" id="SSF53474">
    <property type="entry name" value="alpha/beta-Hydrolases"/>
    <property type="match status" value="1"/>
</dbReference>
<dbReference type="InterPro" id="IPR029058">
    <property type="entry name" value="AB_hydrolase_fold"/>
</dbReference>
<dbReference type="PANTHER" id="PTHR48081">
    <property type="entry name" value="AB HYDROLASE SUPERFAMILY PROTEIN C4A8.06C"/>
    <property type="match status" value="1"/>
</dbReference>
<dbReference type="Pfam" id="PF07859">
    <property type="entry name" value="Abhydrolase_3"/>
    <property type="match status" value="1"/>
</dbReference>
<dbReference type="InterPro" id="IPR013094">
    <property type="entry name" value="AB_hydrolase_3"/>
</dbReference>
<dbReference type="Gene3D" id="3.40.50.1820">
    <property type="entry name" value="alpha/beta hydrolase"/>
    <property type="match status" value="1"/>
</dbReference>
<dbReference type="EMBL" id="BKAL01000004">
    <property type="protein sequence ID" value="GEP68876.1"/>
    <property type="molecule type" value="Genomic_DNA"/>
</dbReference>
<evidence type="ECO:0000313" key="4">
    <source>
        <dbReference type="Proteomes" id="UP000321798"/>
    </source>
</evidence>
<accession>A0A512PCI3</accession>
<comment type="caution">
    <text evidence="3">The sequence shown here is derived from an EMBL/GenBank/DDBJ whole genome shotgun (WGS) entry which is preliminary data.</text>
</comment>
<sequence>MSTTRTWSDRLAEPPIPVAQLVRALEAGEPPFPPREDDVSTAALVRLRPRLGAVEVRDIPVRGPRGPVPARLYVPAGRDAEVAVPDLVWFHGGAFLSGDLDMPESHWVALELAARGHVVLTGDYVKAYGGARLPEPVDDALAVWRWAVDRAGEAGAPAPHLGGASAGAALVGLTALRLRDGAGPAPRSLLLVYPTMHRRLPEISAELRAALEAMPPTEMAFTPESVELLNGYLAPDVPLADAFAGEADLTGLPPSLVLNVEWDSLRASGERFARQLADAGVPVVRVTEEGAVHGHLDRPGDPTALASLERMSAWLSPDGGVHPTV</sequence>
<keyword evidence="1" id="KW-0378">Hydrolase</keyword>
<feature type="domain" description="Alpha/beta hydrolase fold-3" evidence="2">
    <location>
        <begin position="87"/>
        <end position="295"/>
    </location>
</feature>
<name>A0A512PCI3_9CELL</name>
<dbReference type="GO" id="GO:0016787">
    <property type="term" value="F:hydrolase activity"/>
    <property type="evidence" value="ECO:0007669"/>
    <property type="project" value="UniProtKB-KW"/>
</dbReference>
<dbReference type="InterPro" id="IPR050300">
    <property type="entry name" value="GDXG_lipolytic_enzyme"/>
</dbReference>
<gene>
    <name evidence="3" type="ORF">CSO01_15910</name>
</gene>
<evidence type="ECO:0000259" key="2">
    <source>
        <dbReference type="Pfam" id="PF07859"/>
    </source>
</evidence>
<proteinExistence type="predicted"/>
<protein>
    <submittedName>
        <fullName evidence="3">Esterase</fullName>
    </submittedName>
</protein>
<evidence type="ECO:0000256" key="1">
    <source>
        <dbReference type="ARBA" id="ARBA00022801"/>
    </source>
</evidence>
<dbReference type="RefSeq" id="WP_218866550.1">
    <property type="nucleotide sequence ID" value="NZ_BAABBJ010000003.1"/>
</dbReference>
<evidence type="ECO:0000313" key="3">
    <source>
        <dbReference type="EMBL" id="GEP68876.1"/>
    </source>
</evidence>
<dbReference type="AlphaFoldDB" id="A0A512PCI3"/>
<organism evidence="3 4">
    <name type="scientific">Cellulomonas soli</name>
    <dbReference type="NCBI Taxonomy" id="931535"/>
    <lineage>
        <taxon>Bacteria</taxon>
        <taxon>Bacillati</taxon>
        <taxon>Actinomycetota</taxon>
        <taxon>Actinomycetes</taxon>
        <taxon>Micrococcales</taxon>
        <taxon>Cellulomonadaceae</taxon>
        <taxon>Cellulomonas</taxon>
    </lineage>
</organism>
<reference evidence="3 4" key="1">
    <citation type="submission" date="2019-07" db="EMBL/GenBank/DDBJ databases">
        <title>Whole genome shotgun sequence of Cellulomonas soli NBRC 109434.</title>
        <authorList>
            <person name="Hosoyama A."/>
            <person name="Uohara A."/>
            <person name="Ohji S."/>
            <person name="Ichikawa N."/>
        </authorList>
    </citation>
    <scope>NUCLEOTIDE SEQUENCE [LARGE SCALE GENOMIC DNA]</scope>
    <source>
        <strain evidence="3 4">NBRC 109434</strain>
    </source>
</reference>
<dbReference type="PANTHER" id="PTHR48081:SF8">
    <property type="entry name" value="ALPHA_BETA HYDROLASE FOLD-3 DOMAIN-CONTAINING PROTEIN-RELATED"/>
    <property type="match status" value="1"/>
</dbReference>
<dbReference type="Proteomes" id="UP000321798">
    <property type="component" value="Unassembled WGS sequence"/>
</dbReference>
<keyword evidence="4" id="KW-1185">Reference proteome</keyword>